<dbReference type="Proteomes" id="UP001363151">
    <property type="component" value="Unassembled WGS sequence"/>
</dbReference>
<gene>
    <name evidence="6" type="ORF">SO694_000011241</name>
</gene>
<dbReference type="PANTHER" id="PTHR12358:SF31">
    <property type="entry name" value="ACYLGLYCEROL KINASE, MITOCHONDRIAL"/>
    <property type="match status" value="1"/>
</dbReference>
<keyword evidence="2" id="KW-0547">Nucleotide-binding</keyword>
<dbReference type="InterPro" id="IPR016064">
    <property type="entry name" value="NAD/diacylglycerol_kinase_sf"/>
</dbReference>
<protein>
    <submittedName>
        <fullName evidence="6">D-erythro-sphingosine kinase</fullName>
    </submittedName>
</protein>
<keyword evidence="4" id="KW-0067">ATP-binding</keyword>
<dbReference type="Pfam" id="PF19279">
    <property type="entry name" value="YegS_C"/>
    <property type="match status" value="1"/>
</dbReference>
<keyword evidence="3 6" id="KW-0418">Kinase</keyword>
<proteinExistence type="predicted"/>
<feature type="domain" description="DAGKc" evidence="5">
    <location>
        <begin position="90"/>
        <end position="241"/>
    </location>
</feature>
<evidence type="ECO:0000256" key="3">
    <source>
        <dbReference type="ARBA" id="ARBA00022777"/>
    </source>
</evidence>
<dbReference type="InterPro" id="IPR050187">
    <property type="entry name" value="Lipid_Phosphate_FormReg"/>
</dbReference>
<dbReference type="SUPFAM" id="SSF111331">
    <property type="entry name" value="NAD kinase/diacylglycerol kinase-like"/>
    <property type="match status" value="1"/>
</dbReference>
<dbReference type="PANTHER" id="PTHR12358">
    <property type="entry name" value="SPHINGOSINE KINASE"/>
    <property type="match status" value="1"/>
</dbReference>
<evidence type="ECO:0000256" key="2">
    <source>
        <dbReference type="ARBA" id="ARBA00022741"/>
    </source>
</evidence>
<dbReference type="Pfam" id="PF00781">
    <property type="entry name" value="DAGK_cat"/>
    <property type="match status" value="1"/>
</dbReference>
<reference evidence="6 7" key="1">
    <citation type="submission" date="2024-03" db="EMBL/GenBank/DDBJ databases">
        <title>Aureococcus anophagefferens CCMP1851 and Kratosvirus quantuckense: Draft genome of a second virus-susceptible host strain in the model system.</title>
        <authorList>
            <person name="Chase E."/>
            <person name="Truchon A.R."/>
            <person name="Schepens W."/>
            <person name="Wilhelm S.W."/>
        </authorList>
    </citation>
    <scope>NUCLEOTIDE SEQUENCE [LARGE SCALE GENOMIC DNA]</scope>
    <source>
        <strain evidence="6 7">CCMP1851</strain>
    </source>
</reference>
<dbReference type="EMBL" id="JBBJCI010000035">
    <property type="protein sequence ID" value="KAK7253566.1"/>
    <property type="molecule type" value="Genomic_DNA"/>
</dbReference>
<evidence type="ECO:0000313" key="6">
    <source>
        <dbReference type="EMBL" id="KAK7253566.1"/>
    </source>
</evidence>
<evidence type="ECO:0000256" key="1">
    <source>
        <dbReference type="ARBA" id="ARBA00022679"/>
    </source>
</evidence>
<evidence type="ECO:0000259" key="5">
    <source>
        <dbReference type="PROSITE" id="PS50146"/>
    </source>
</evidence>
<accession>A0ABR1GBV8</accession>
<evidence type="ECO:0000313" key="7">
    <source>
        <dbReference type="Proteomes" id="UP001363151"/>
    </source>
</evidence>
<dbReference type="SMART" id="SM00046">
    <property type="entry name" value="DAGKc"/>
    <property type="match status" value="1"/>
</dbReference>
<dbReference type="InterPro" id="IPR045540">
    <property type="entry name" value="YegS/DAGK_C"/>
</dbReference>
<keyword evidence="7" id="KW-1185">Reference proteome</keyword>
<dbReference type="InterPro" id="IPR017438">
    <property type="entry name" value="ATP-NAD_kinase_N"/>
</dbReference>
<dbReference type="InterPro" id="IPR001206">
    <property type="entry name" value="Diacylglycerol_kinase_cat_dom"/>
</dbReference>
<dbReference type="Gene3D" id="3.40.50.10330">
    <property type="entry name" value="Probable inorganic polyphosphate/atp-NAD kinase, domain 1"/>
    <property type="match status" value="1"/>
</dbReference>
<dbReference type="PROSITE" id="PS50146">
    <property type="entry name" value="DAGK"/>
    <property type="match status" value="1"/>
</dbReference>
<evidence type="ECO:0000256" key="4">
    <source>
        <dbReference type="ARBA" id="ARBA00022840"/>
    </source>
</evidence>
<dbReference type="GO" id="GO:0016301">
    <property type="term" value="F:kinase activity"/>
    <property type="evidence" value="ECO:0007669"/>
    <property type="project" value="UniProtKB-KW"/>
</dbReference>
<keyword evidence="1" id="KW-0808">Transferase</keyword>
<sequence>MVDDTPLLSCMASDGVSLSLASTTFELADVLGAKAAPPYVEVRCCGRPKPGLFSRGGGARRLATKRVKVGDECEAAAAGVNKAVAARYPARPDKVLVIVNPVGGTGAAAKVYERDVAPVLAAAGVAAEVLVTKSQGEGYERCKALGAAAAPGVAGVVVVGGDGTMSEVVRGLVDGCATTEDPAAKLRAIRVAHAPGGSGNACHASVAHAGGDAIGSAVDVAFNVCRGSTRALDLARYDLGGGKPPFYSFLALEWGLVADIDLGSENMRWLGPLRFTLAALYRIACLRDYKGTLAYLPAAPELTREAPSLFAPSRLPPLDAPLPEGWAKEDDDETFHLLMACNTTHVDETTPIAPDAQLDDGAISLVYTKGKGGCGTKLDLLDGFLKLDSADHVHKASFHVVKCAAFRLTPAAGDTSRAGIDGEEVQNGPVQAEAFKACLAVFAAEASPTGTDAA</sequence>
<name>A0ABR1GBV8_AURAN</name>
<comment type="caution">
    <text evidence="6">The sequence shown here is derived from an EMBL/GenBank/DDBJ whole genome shotgun (WGS) entry which is preliminary data.</text>
</comment>
<organism evidence="6 7">
    <name type="scientific">Aureococcus anophagefferens</name>
    <name type="common">Harmful bloom alga</name>
    <dbReference type="NCBI Taxonomy" id="44056"/>
    <lineage>
        <taxon>Eukaryota</taxon>
        <taxon>Sar</taxon>
        <taxon>Stramenopiles</taxon>
        <taxon>Ochrophyta</taxon>
        <taxon>Pelagophyceae</taxon>
        <taxon>Pelagomonadales</taxon>
        <taxon>Pelagomonadaceae</taxon>
        <taxon>Aureococcus</taxon>
    </lineage>
</organism>
<dbReference type="Gene3D" id="2.60.200.40">
    <property type="match status" value="1"/>
</dbReference>